<feature type="domain" description="Helix-turn-helix" evidence="2">
    <location>
        <begin position="268"/>
        <end position="311"/>
    </location>
</feature>
<proteinExistence type="predicted"/>
<dbReference type="Pfam" id="PF12728">
    <property type="entry name" value="HTH_17"/>
    <property type="match status" value="1"/>
</dbReference>
<name>A0A934NRI5_9NOCA</name>
<keyword evidence="4" id="KW-1185">Reference proteome</keyword>
<feature type="compositionally biased region" description="Basic residues" evidence="1">
    <location>
        <begin position="342"/>
        <end position="352"/>
    </location>
</feature>
<sequence length="352" mass="39442">MPEIPRAHPQQSVSCIVRSPPTPHPLTLVLSFGSDLADDRRASSAVDECADPAPPRAAGQFDAVPSELAMNYRRLNARQLEILRWIASKSTEIAWDAATFGTTVIALADRQLVTISRTSKDLNPKVTAAGVHYMEHETFPEGHSKPTYGRWQNSELRVDATVLPPPHPVHPLATFYSVTEAAERLGAKESWYLDKLHARRLPGHKRGGRWQVTEHDIKDALQLTYVATHLPPDDSGKHPRRMKYNVTTTQAELTEEQSIPDPRPIVTYSVAEAAKKIGASKEWYTRHLRERKLPGHKIGRKWRLTDSDIFAALDLTYKPALVLAPDPAGLSPRSRQYVQRNSTRRATKRLGC</sequence>
<evidence type="ECO:0000259" key="2">
    <source>
        <dbReference type="Pfam" id="PF12728"/>
    </source>
</evidence>
<evidence type="ECO:0000313" key="4">
    <source>
        <dbReference type="Proteomes" id="UP000655868"/>
    </source>
</evidence>
<dbReference type="NCBIfam" id="TIGR01764">
    <property type="entry name" value="excise"/>
    <property type="match status" value="1"/>
</dbReference>
<accession>A0A934NRI5</accession>
<reference evidence="3" key="1">
    <citation type="submission" date="2020-12" db="EMBL/GenBank/DDBJ databases">
        <title>Antrihabitans popcorni sp. nov. and Antrihabitans auranticaus sp. nov., isolated from a larva cave.</title>
        <authorList>
            <person name="Lee S.D."/>
            <person name="Kim I.S."/>
        </authorList>
    </citation>
    <scope>NUCLEOTIDE SEQUENCE</scope>
    <source>
        <strain evidence="3">YC3-6</strain>
    </source>
</reference>
<comment type="caution">
    <text evidence="3">The sequence shown here is derived from an EMBL/GenBank/DDBJ whole genome shotgun (WGS) entry which is preliminary data.</text>
</comment>
<evidence type="ECO:0000313" key="3">
    <source>
        <dbReference type="EMBL" id="MBJ8340013.1"/>
    </source>
</evidence>
<dbReference type="EMBL" id="JAEMNV010000004">
    <property type="protein sequence ID" value="MBJ8340013.1"/>
    <property type="molecule type" value="Genomic_DNA"/>
</dbReference>
<dbReference type="GO" id="GO:0003677">
    <property type="term" value="F:DNA binding"/>
    <property type="evidence" value="ECO:0007669"/>
    <property type="project" value="InterPro"/>
</dbReference>
<gene>
    <name evidence="3" type="ORF">JGU71_14040</name>
</gene>
<feature type="region of interest" description="Disordered" evidence="1">
    <location>
        <begin position="328"/>
        <end position="352"/>
    </location>
</feature>
<dbReference type="Proteomes" id="UP000655868">
    <property type="component" value="Unassembled WGS sequence"/>
</dbReference>
<protein>
    <submittedName>
        <fullName evidence="3">Helix-turn-helix domain-containing protein</fullName>
    </submittedName>
</protein>
<dbReference type="AlphaFoldDB" id="A0A934NRI5"/>
<dbReference type="RefSeq" id="WP_199704781.1">
    <property type="nucleotide sequence ID" value="NZ_JAEMNV010000004.1"/>
</dbReference>
<organism evidence="3 4">
    <name type="scientific">Antrihabitans stalagmiti</name>
    <dbReference type="NCBI Taxonomy" id="2799499"/>
    <lineage>
        <taxon>Bacteria</taxon>
        <taxon>Bacillati</taxon>
        <taxon>Actinomycetota</taxon>
        <taxon>Actinomycetes</taxon>
        <taxon>Mycobacteriales</taxon>
        <taxon>Nocardiaceae</taxon>
        <taxon>Antrihabitans</taxon>
    </lineage>
</organism>
<evidence type="ECO:0000256" key="1">
    <source>
        <dbReference type="SAM" id="MobiDB-lite"/>
    </source>
</evidence>
<dbReference type="InterPro" id="IPR041657">
    <property type="entry name" value="HTH_17"/>
</dbReference>
<dbReference type="InterPro" id="IPR010093">
    <property type="entry name" value="SinI_DNA-bd"/>
</dbReference>